<name>A0ABU6WMK2_9FABA</name>
<evidence type="ECO:0000313" key="2">
    <source>
        <dbReference type="EMBL" id="MED6187081.1"/>
    </source>
</evidence>
<feature type="region of interest" description="Disordered" evidence="1">
    <location>
        <begin position="67"/>
        <end position="122"/>
    </location>
</feature>
<feature type="compositionally biased region" description="Low complexity" evidence="1">
    <location>
        <begin position="84"/>
        <end position="97"/>
    </location>
</feature>
<keyword evidence="3" id="KW-1185">Reference proteome</keyword>
<organism evidence="2 3">
    <name type="scientific">Stylosanthes scabra</name>
    <dbReference type="NCBI Taxonomy" id="79078"/>
    <lineage>
        <taxon>Eukaryota</taxon>
        <taxon>Viridiplantae</taxon>
        <taxon>Streptophyta</taxon>
        <taxon>Embryophyta</taxon>
        <taxon>Tracheophyta</taxon>
        <taxon>Spermatophyta</taxon>
        <taxon>Magnoliopsida</taxon>
        <taxon>eudicotyledons</taxon>
        <taxon>Gunneridae</taxon>
        <taxon>Pentapetalae</taxon>
        <taxon>rosids</taxon>
        <taxon>fabids</taxon>
        <taxon>Fabales</taxon>
        <taxon>Fabaceae</taxon>
        <taxon>Papilionoideae</taxon>
        <taxon>50 kb inversion clade</taxon>
        <taxon>dalbergioids sensu lato</taxon>
        <taxon>Dalbergieae</taxon>
        <taxon>Pterocarpus clade</taxon>
        <taxon>Stylosanthes</taxon>
    </lineage>
</organism>
<evidence type="ECO:0000313" key="3">
    <source>
        <dbReference type="Proteomes" id="UP001341840"/>
    </source>
</evidence>
<comment type="caution">
    <text evidence="2">The sequence shown here is derived from an EMBL/GenBank/DDBJ whole genome shotgun (WGS) entry which is preliminary data.</text>
</comment>
<evidence type="ECO:0000256" key="1">
    <source>
        <dbReference type="SAM" id="MobiDB-lite"/>
    </source>
</evidence>
<gene>
    <name evidence="2" type="ORF">PIB30_072951</name>
</gene>
<protein>
    <submittedName>
        <fullName evidence="2">Uncharacterized protein</fullName>
    </submittedName>
</protein>
<accession>A0ABU6WMK2</accession>
<proteinExistence type="predicted"/>
<sequence>MQNSADQFSQSMPDWGSQDGYMVDWISDFLGVRTTAPAHTTAQEPSLFFQSGQDQSSPIVHTQPFAQMHHTPPSVFPMRGEDQASSSSSGASGSSCSTDSERTAGRPSPSLWDRWMPCATPT</sequence>
<reference evidence="2 3" key="1">
    <citation type="journal article" date="2023" name="Plants (Basel)">
        <title>Bridging the Gap: Combining Genomics and Transcriptomics Approaches to Understand Stylosanthes scabra, an Orphan Legume from the Brazilian Caatinga.</title>
        <authorList>
            <person name="Ferreira-Neto J.R.C."/>
            <person name="da Silva M.D."/>
            <person name="Binneck E."/>
            <person name="de Melo N.F."/>
            <person name="da Silva R.H."/>
            <person name="de Melo A.L.T.M."/>
            <person name="Pandolfi V."/>
            <person name="Bustamante F.O."/>
            <person name="Brasileiro-Vidal A.C."/>
            <person name="Benko-Iseppon A.M."/>
        </authorList>
    </citation>
    <scope>NUCLEOTIDE SEQUENCE [LARGE SCALE GENOMIC DNA]</scope>
    <source>
        <tissue evidence="2">Leaves</tissue>
    </source>
</reference>
<dbReference type="EMBL" id="JASCZI010182117">
    <property type="protein sequence ID" value="MED6187081.1"/>
    <property type="molecule type" value="Genomic_DNA"/>
</dbReference>
<dbReference type="Proteomes" id="UP001341840">
    <property type="component" value="Unassembled WGS sequence"/>
</dbReference>